<feature type="region of interest" description="Disordered" evidence="7">
    <location>
        <begin position="670"/>
        <end position="705"/>
    </location>
</feature>
<comment type="subcellular location">
    <subcellularLocation>
        <location evidence="1">Cell outer membrane</location>
    </subcellularLocation>
</comment>
<keyword evidence="4" id="KW-0472">Membrane</keyword>
<evidence type="ECO:0000256" key="3">
    <source>
        <dbReference type="ARBA" id="ARBA00022692"/>
    </source>
</evidence>
<evidence type="ECO:0000256" key="1">
    <source>
        <dbReference type="ARBA" id="ARBA00004442"/>
    </source>
</evidence>
<feature type="compositionally biased region" description="Polar residues" evidence="7">
    <location>
        <begin position="97"/>
        <end position="107"/>
    </location>
</feature>
<gene>
    <name evidence="8" type="ORF">HG66A1_43470</name>
</gene>
<reference evidence="8 9" key="1">
    <citation type="submission" date="2019-02" db="EMBL/GenBank/DDBJ databases">
        <title>Deep-cultivation of Planctomycetes and their phenomic and genomic characterization uncovers novel biology.</title>
        <authorList>
            <person name="Wiegand S."/>
            <person name="Jogler M."/>
            <person name="Boedeker C."/>
            <person name="Pinto D."/>
            <person name="Vollmers J."/>
            <person name="Rivas-Marin E."/>
            <person name="Kohn T."/>
            <person name="Peeters S.H."/>
            <person name="Heuer A."/>
            <person name="Rast P."/>
            <person name="Oberbeckmann S."/>
            <person name="Bunk B."/>
            <person name="Jeske O."/>
            <person name="Meyerdierks A."/>
            <person name="Storesund J.E."/>
            <person name="Kallscheuer N."/>
            <person name="Luecker S."/>
            <person name="Lage O.M."/>
            <person name="Pohl T."/>
            <person name="Merkel B.J."/>
            <person name="Hornburger P."/>
            <person name="Mueller R.-W."/>
            <person name="Bruemmer F."/>
            <person name="Labrenz M."/>
            <person name="Spormann A.M."/>
            <person name="Op den Camp H."/>
            <person name="Overmann J."/>
            <person name="Amann R."/>
            <person name="Jetten M.S.M."/>
            <person name="Mascher T."/>
            <person name="Medema M.H."/>
            <person name="Devos D.P."/>
            <person name="Kaster A.-K."/>
            <person name="Ovreas L."/>
            <person name="Rohde M."/>
            <person name="Galperin M.Y."/>
            <person name="Jogler C."/>
        </authorList>
    </citation>
    <scope>NUCLEOTIDE SEQUENCE [LARGE SCALE GENOMIC DNA]</scope>
    <source>
        <strain evidence="8 9">HG66A1</strain>
    </source>
</reference>
<dbReference type="PANTHER" id="PTHR30026:SF23">
    <property type="entry name" value="TO APRF-PUTATIVE OUTER MEMBRANE EFFLUX PROTEIN OR SECRETED ALKALINE PHOSPHATASE-RELATED"/>
    <property type="match status" value="1"/>
</dbReference>
<protein>
    <submittedName>
        <fullName evidence="8">Outer membrane efflux protein</fullName>
    </submittedName>
</protein>
<proteinExistence type="predicted"/>
<evidence type="ECO:0000256" key="6">
    <source>
        <dbReference type="SAM" id="Coils"/>
    </source>
</evidence>
<dbReference type="SUPFAM" id="SSF56954">
    <property type="entry name" value="Outer membrane efflux proteins (OEP)"/>
    <property type="match status" value="1"/>
</dbReference>
<feature type="region of interest" description="Disordered" evidence="7">
    <location>
        <begin position="92"/>
        <end position="126"/>
    </location>
</feature>
<dbReference type="EMBL" id="CP036266">
    <property type="protein sequence ID" value="QDT22539.1"/>
    <property type="molecule type" value="Genomic_DNA"/>
</dbReference>
<evidence type="ECO:0000313" key="9">
    <source>
        <dbReference type="Proteomes" id="UP000320421"/>
    </source>
</evidence>
<feature type="coiled-coil region" evidence="6">
    <location>
        <begin position="557"/>
        <end position="595"/>
    </location>
</feature>
<dbReference type="OrthoDB" id="234964at2"/>
<keyword evidence="5" id="KW-0998">Cell outer membrane</keyword>
<keyword evidence="2" id="KW-1134">Transmembrane beta strand</keyword>
<keyword evidence="9" id="KW-1185">Reference proteome</keyword>
<dbReference type="Proteomes" id="UP000320421">
    <property type="component" value="Chromosome"/>
</dbReference>
<dbReference type="GO" id="GO:1990281">
    <property type="term" value="C:efflux pump complex"/>
    <property type="evidence" value="ECO:0007669"/>
    <property type="project" value="TreeGrafter"/>
</dbReference>
<organism evidence="8 9">
    <name type="scientific">Gimesia chilikensis</name>
    <dbReference type="NCBI Taxonomy" id="2605989"/>
    <lineage>
        <taxon>Bacteria</taxon>
        <taxon>Pseudomonadati</taxon>
        <taxon>Planctomycetota</taxon>
        <taxon>Planctomycetia</taxon>
        <taxon>Planctomycetales</taxon>
        <taxon>Planctomycetaceae</taxon>
        <taxon>Gimesia</taxon>
    </lineage>
</organism>
<accession>A0A517PT34</accession>
<evidence type="ECO:0000313" key="8">
    <source>
        <dbReference type="EMBL" id="QDT22539.1"/>
    </source>
</evidence>
<feature type="compositionally biased region" description="Low complexity" evidence="7">
    <location>
        <begin position="694"/>
        <end position="705"/>
    </location>
</feature>
<evidence type="ECO:0000256" key="4">
    <source>
        <dbReference type="ARBA" id="ARBA00023136"/>
    </source>
</evidence>
<evidence type="ECO:0000256" key="7">
    <source>
        <dbReference type="SAM" id="MobiDB-lite"/>
    </source>
</evidence>
<dbReference type="RefSeq" id="WP_145188558.1">
    <property type="nucleotide sequence ID" value="NZ_CP036266.1"/>
</dbReference>
<dbReference type="GO" id="GO:0015288">
    <property type="term" value="F:porin activity"/>
    <property type="evidence" value="ECO:0007669"/>
    <property type="project" value="TreeGrafter"/>
</dbReference>
<dbReference type="GO" id="GO:0009279">
    <property type="term" value="C:cell outer membrane"/>
    <property type="evidence" value="ECO:0007669"/>
    <property type="project" value="UniProtKB-SubCell"/>
</dbReference>
<evidence type="ECO:0000256" key="5">
    <source>
        <dbReference type="ARBA" id="ARBA00023237"/>
    </source>
</evidence>
<dbReference type="AlphaFoldDB" id="A0A517PT34"/>
<sequence>MNFYVGGVHRMHKAFPSIDQNHHSRLWPVFLLVVWGCSGCALLPGQLNSKALIENKVTASEALPSTSIIQAEHETAESDAAQEDSQISLAAHEVQDSRSLPRQSANTPVALLPPDFETPPEPPVRTAAVPPVKSDYQLTQAITPYTPLPPAPDSTKPSRLPESFAGDAWSTQLIPQNFTPWWADSVTLQFRPQSHQSPVNVNTLIQETLLNSSQVRIINDDPIIAETAITQAMAEFDPKLFIESKFNRISIPSSSTLDTGTNFSRLRENNWSSNFGVRRKNSQGGELEFSQQFGLNTSNSIFFVPPNQGDTRLTLSYNQPLLNGRGEAYNESLIVLAELNTDITTDRTQAALQDHLLKVTETYWELYLNRVLFIQKQKHLQDGMRILKYLEQRYNIDSLQSQIARARAAVAKRRSELIRIEAAVQNSETRLRALVNSPQLKSSPNLELISIQQPIDNSLPVTIEDAMATALEYRSEVDIASREIEAAQVRLGVACNDLLPKLDLVLETYLSGLKGEFDLSRAWVDQFSVGEPSYTAGLVFEVPLYRQEARSRHLQRSVELRRLLSRFELTVENLRAEVETAVRQVRTANRNLQSQYQAMIAAEADVEFLQRRWEMAPGLDRASSFLLEDLIDSQDRRAEAEQAFVTAQVDHVLSQTRLNRATGTILRQERIVPEAMSEGPVPSSEQDAPPPVVPADSDQQQGPKL</sequence>
<dbReference type="PANTHER" id="PTHR30026">
    <property type="entry name" value="OUTER MEMBRANE PROTEIN TOLC"/>
    <property type="match status" value="1"/>
</dbReference>
<keyword evidence="3" id="KW-0812">Transmembrane</keyword>
<dbReference type="GO" id="GO:0015562">
    <property type="term" value="F:efflux transmembrane transporter activity"/>
    <property type="evidence" value="ECO:0007669"/>
    <property type="project" value="InterPro"/>
</dbReference>
<keyword evidence="6" id="KW-0175">Coiled coil</keyword>
<evidence type="ECO:0000256" key="2">
    <source>
        <dbReference type="ARBA" id="ARBA00022452"/>
    </source>
</evidence>
<dbReference type="Gene3D" id="1.20.1600.10">
    <property type="entry name" value="Outer membrane efflux proteins (OEP)"/>
    <property type="match status" value="1"/>
</dbReference>
<name>A0A517PT34_9PLAN</name>
<dbReference type="InterPro" id="IPR051906">
    <property type="entry name" value="TolC-like"/>
</dbReference>